<keyword evidence="7 9" id="KW-0675">Receptor</keyword>
<dbReference type="GO" id="GO:0004983">
    <property type="term" value="F:neuropeptide Y receptor activity"/>
    <property type="evidence" value="ECO:0007669"/>
    <property type="project" value="InterPro"/>
</dbReference>
<evidence type="ECO:0000256" key="3">
    <source>
        <dbReference type="ARBA" id="ARBA00022692"/>
    </source>
</evidence>
<feature type="transmembrane region" description="Helical" evidence="10">
    <location>
        <begin position="190"/>
        <end position="215"/>
    </location>
</feature>
<dbReference type="InterPro" id="IPR017452">
    <property type="entry name" value="GPCR_Rhodpsn_7TM"/>
</dbReference>
<evidence type="ECO:0000256" key="1">
    <source>
        <dbReference type="ARBA" id="ARBA00004141"/>
    </source>
</evidence>
<evidence type="ECO:0000256" key="2">
    <source>
        <dbReference type="ARBA" id="ARBA00010663"/>
    </source>
</evidence>
<dbReference type="GO" id="GO:0005886">
    <property type="term" value="C:plasma membrane"/>
    <property type="evidence" value="ECO:0007669"/>
    <property type="project" value="TreeGrafter"/>
</dbReference>
<dbReference type="PROSITE" id="PS00237">
    <property type="entry name" value="G_PROTEIN_RECEP_F1_1"/>
    <property type="match status" value="1"/>
</dbReference>
<evidence type="ECO:0000256" key="8">
    <source>
        <dbReference type="ARBA" id="ARBA00023224"/>
    </source>
</evidence>
<comment type="subcellular location">
    <subcellularLocation>
        <location evidence="1">Membrane</location>
        <topology evidence="1">Multi-pass membrane protein</topology>
    </subcellularLocation>
</comment>
<reference evidence="13" key="1">
    <citation type="submission" date="2022-11" db="UniProtKB">
        <authorList>
            <consortium name="WormBaseParasite"/>
        </authorList>
    </citation>
    <scope>IDENTIFICATION</scope>
</reference>
<keyword evidence="4 10" id="KW-1133">Transmembrane helix</keyword>
<organism evidence="12 13">
    <name type="scientific">Plectus sambesii</name>
    <dbReference type="NCBI Taxonomy" id="2011161"/>
    <lineage>
        <taxon>Eukaryota</taxon>
        <taxon>Metazoa</taxon>
        <taxon>Ecdysozoa</taxon>
        <taxon>Nematoda</taxon>
        <taxon>Chromadorea</taxon>
        <taxon>Plectida</taxon>
        <taxon>Plectina</taxon>
        <taxon>Plectoidea</taxon>
        <taxon>Plectidae</taxon>
        <taxon>Plectus</taxon>
    </lineage>
</organism>
<dbReference type="Proteomes" id="UP000887566">
    <property type="component" value="Unplaced"/>
</dbReference>
<evidence type="ECO:0000256" key="7">
    <source>
        <dbReference type="ARBA" id="ARBA00023170"/>
    </source>
</evidence>
<proteinExistence type="inferred from homology"/>
<keyword evidence="6 10" id="KW-0472">Membrane</keyword>
<sequence length="375" mass="42293">MNGSTKDNYTCTEFADAYKDPTNNTWVVVFFAVVYVLIFILGGGGNAVIVYATMKHRSLQTVQNIFILNLGVSDVILCLTSLPITPVTNIYKQWYFGSLMCHIFPSIQAVGVFIGTFSLAAIAVERYFKLVAAPAHSLGRRRAFLITSIMWLVSISMTIPYAYHMRLTLYDGICGQFCSERWPSAFSRRIYTLVVLVVQFVIPFIVMAVCYWAVFASLKERAQSRLQSIAERSNLLDFLVATANGAANDQRKHLVAQRKRVQQQKRRVTVILVSMVVIFAATWLPHNIVSLVMEYNENLSLFHLADRTDLSYLVNLFTHSIAMTNSIANPVLYAFLNPEFRDLMVSSICWKAIRNAPTLSTSYSAVPQTDKTDRV</sequence>
<accession>A0A914V301</accession>
<feature type="transmembrane region" description="Helical" evidence="10">
    <location>
        <begin position="312"/>
        <end position="336"/>
    </location>
</feature>
<evidence type="ECO:0000256" key="5">
    <source>
        <dbReference type="ARBA" id="ARBA00023040"/>
    </source>
</evidence>
<evidence type="ECO:0000256" key="4">
    <source>
        <dbReference type="ARBA" id="ARBA00022989"/>
    </source>
</evidence>
<comment type="similarity">
    <text evidence="2 9">Belongs to the G-protein coupled receptor 1 family.</text>
</comment>
<feature type="transmembrane region" description="Helical" evidence="10">
    <location>
        <begin position="65"/>
        <end position="84"/>
    </location>
</feature>
<evidence type="ECO:0000256" key="9">
    <source>
        <dbReference type="RuleBase" id="RU000688"/>
    </source>
</evidence>
<protein>
    <submittedName>
        <fullName evidence="13">G-protein coupled receptors family 1 profile domain-containing protein</fullName>
    </submittedName>
</protein>
<feature type="transmembrane region" description="Helical" evidence="10">
    <location>
        <begin position="96"/>
        <end position="122"/>
    </location>
</feature>
<dbReference type="PANTHER" id="PTHR24235:SF27">
    <property type="entry name" value="NEUROPEPTIDE RECEPTOR NPR-1"/>
    <property type="match status" value="1"/>
</dbReference>
<evidence type="ECO:0000256" key="6">
    <source>
        <dbReference type="ARBA" id="ARBA00023136"/>
    </source>
</evidence>
<feature type="transmembrane region" description="Helical" evidence="10">
    <location>
        <begin position="26"/>
        <end position="53"/>
    </location>
</feature>
<keyword evidence="5 9" id="KW-0297">G-protein coupled receptor</keyword>
<evidence type="ECO:0000259" key="11">
    <source>
        <dbReference type="PROSITE" id="PS50262"/>
    </source>
</evidence>
<feature type="domain" description="G-protein coupled receptors family 1 profile" evidence="11">
    <location>
        <begin position="45"/>
        <end position="333"/>
    </location>
</feature>
<name>A0A914V301_9BILA</name>
<dbReference type="GO" id="GO:0042923">
    <property type="term" value="F:neuropeptide binding"/>
    <property type="evidence" value="ECO:0007669"/>
    <property type="project" value="TreeGrafter"/>
</dbReference>
<dbReference type="InterPro" id="IPR000276">
    <property type="entry name" value="GPCR_Rhodpsn"/>
</dbReference>
<evidence type="ECO:0000313" key="13">
    <source>
        <dbReference type="WBParaSite" id="PSAMB.scaffold1463size31152.g13360.t1"/>
    </source>
</evidence>
<feature type="transmembrane region" description="Helical" evidence="10">
    <location>
        <begin position="143"/>
        <end position="163"/>
    </location>
</feature>
<dbReference type="Pfam" id="PF00001">
    <property type="entry name" value="7tm_1"/>
    <property type="match status" value="1"/>
</dbReference>
<feature type="transmembrane region" description="Helical" evidence="10">
    <location>
        <begin position="268"/>
        <end position="292"/>
    </location>
</feature>
<evidence type="ECO:0000313" key="12">
    <source>
        <dbReference type="Proteomes" id="UP000887566"/>
    </source>
</evidence>
<dbReference type="PRINTS" id="PR00237">
    <property type="entry name" value="GPCRRHODOPSN"/>
</dbReference>
<dbReference type="PRINTS" id="PR01012">
    <property type="entry name" value="NRPEPTIDEYR"/>
</dbReference>
<keyword evidence="12" id="KW-1185">Reference proteome</keyword>
<dbReference type="PROSITE" id="PS50262">
    <property type="entry name" value="G_PROTEIN_RECEP_F1_2"/>
    <property type="match status" value="1"/>
</dbReference>
<dbReference type="Gene3D" id="1.20.1070.10">
    <property type="entry name" value="Rhodopsin 7-helix transmembrane proteins"/>
    <property type="match status" value="1"/>
</dbReference>
<dbReference type="WBParaSite" id="PSAMB.scaffold1463size31152.g13360.t1">
    <property type="protein sequence ID" value="PSAMB.scaffold1463size31152.g13360.t1"/>
    <property type="gene ID" value="PSAMB.scaffold1463size31152.g13360"/>
</dbReference>
<dbReference type="PANTHER" id="PTHR24235">
    <property type="entry name" value="NEUROPEPTIDE Y RECEPTOR"/>
    <property type="match status" value="1"/>
</dbReference>
<dbReference type="SUPFAM" id="SSF81321">
    <property type="entry name" value="Family A G protein-coupled receptor-like"/>
    <property type="match status" value="1"/>
</dbReference>
<keyword evidence="3 9" id="KW-0812">Transmembrane</keyword>
<dbReference type="InterPro" id="IPR000611">
    <property type="entry name" value="NPY_rcpt"/>
</dbReference>
<dbReference type="GO" id="GO:0043005">
    <property type="term" value="C:neuron projection"/>
    <property type="evidence" value="ECO:0007669"/>
    <property type="project" value="TreeGrafter"/>
</dbReference>
<dbReference type="CDD" id="cd15203">
    <property type="entry name" value="7tmA_NPYR-like"/>
    <property type="match status" value="1"/>
</dbReference>
<keyword evidence="8 9" id="KW-0807">Transducer</keyword>
<dbReference type="AlphaFoldDB" id="A0A914V301"/>
<evidence type="ECO:0000256" key="10">
    <source>
        <dbReference type="SAM" id="Phobius"/>
    </source>
</evidence>